<keyword evidence="4 5" id="KW-0472">Membrane</keyword>
<evidence type="ECO:0000313" key="7">
    <source>
        <dbReference type="EMBL" id="MDP8567780.1"/>
    </source>
</evidence>
<evidence type="ECO:0000256" key="5">
    <source>
        <dbReference type="SAM" id="Phobius"/>
    </source>
</evidence>
<comment type="caution">
    <text evidence="7">The sequence shown here is derived from an EMBL/GenBank/DDBJ whole genome shotgun (WGS) entry which is preliminary data.</text>
</comment>
<dbReference type="Proteomes" id="UP001225906">
    <property type="component" value="Unassembled WGS sequence"/>
</dbReference>
<dbReference type="Pfam" id="PF04932">
    <property type="entry name" value="Wzy_C"/>
    <property type="match status" value="1"/>
</dbReference>
<evidence type="ECO:0000256" key="4">
    <source>
        <dbReference type="ARBA" id="ARBA00023136"/>
    </source>
</evidence>
<feature type="transmembrane region" description="Helical" evidence="5">
    <location>
        <begin position="165"/>
        <end position="192"/>
    </location>
</feature>
<reference evidence="8" key="1">
    <citation type="journal article" date="2019" name="Int. J. Syst. Evol. Microbiol.">
        <title>The Global Catalogue of Microorganisms (GCM) 10K type strain sequencing project: providing services to taxonomists for standard genome sequencing and annotation.</title>
        <authorList>
            <consortium name="The Broad Institute Genomics Platform"/>
            <consortium name="The Broad Institute Genome Sequencing Center for Infectious Disease"/>
            <person name="Wu L."/>
            <person name="Ma J."/>
        </authorList>
    </citation>
    <scope>NUCLEOTIDE SEQUENCE [LARGE SCALE GENOMIC DNA]</scope>
    <source>
        <strain evidence="8">VKM B-3159</strain>
    </source>
</reference>
<evidence type="ECO:0000256" key="2">
    <source>
        <dbReference type="ARBA" id="ARBA00022692"/>
    </source>
</evidence>
<dbReference type="InterPro" id="IPR051533">
    <property type="entry name" value="WaaL-like"/>
</dbReference>
<sequence>MLSIINKKSVFLLITSLISILCGFFVTLFPTLFVVSLILLVIYIFVVYQFNVTGVFLFIVLSILSPDLKIADVLFFITVIVLLISNYRPSVQRPHEQRLHLDRLIFISLITFFGFLIVSTLIGKIVLKHQWSYLYNDFRQLIYYVWIPVFIWLRHKNHYFTVIKINRLILAVALFIAVTALFQFFSGIQVVAQGRVGYLLTEGADQSDITRVQLPGFVFVMYAIIFAIFQLFETKANKLLWLAFLTLMLVAEYVNFGRALWLWTLISFVLILFFIHKKMLYVTMLCAALTTSTLGLWMISPDKLDTIQTRLVSIKSEGGARTSYGWRKIENEYALKRIQASPVLGVAIGGEYRPWMREISKFKDHTRYIHNSYLFIATKTGLLSLMALLTIIVAIWYKNIKSLKSEVDLKADHYPRNTIAVFLPSILGLSLTQPELVNPYGAFLISCIVSMTLFYKKALNDKNN</sequence>
<accession>A0ABT9JT86</accession>
<feature type="transmembrane region" description="Helical" evidence="5">
    <location>
        <begin position="260"/>
        <end position="275"/>
    </location>
</feature>
<dbReference type="PANTHER" id="PTHR37422:SF13">
    <property type="entry name" value="LIPOPOLYSACCHARIDE BIOSYNTHESIS PROTEIN PA4999-RELATED"/>
    <property type="match status" value="1"/>
</dbReference>
<name>A0ABT9JT86_9PROT</name>
<feature type="transmembrane region" description="Helical" evidence="5">
    <location>
        <begin position="280"/>
        <end position="299"/>
    </location>
</feature>
<keyword evidence="3 5" id="KW-1133">Transmembrane helix</keyword>
<feature type="transmembrane region" description="Helical" evidence="5">
    <location>
        <begin position="212"/>
        <end position="232"/>
    </location>
</feature>
<evidence type="ECO:0000313" key="8">
    <source>
        <dbReference type="Proteomes" id="UP001225906"/>
    </source>
</evidence>
<proteinExistence type="predicted"/>
<keyword evidence="8" id="KW-1185">Reference proteome</keyword>
<feature type="transmembrane region" description="Helical" evidence="5">
    <location>
        <begin position="133"/>
        <end position="153"/>
    </location>
</feature>
<keyword evidence="2 5" id="KW-0812">Transmembrane</keyword>
<feature type="transmembrane region" description="Helical" evidence="5">
    <location>
        <begin position="12"/>
        <end position="45"/>
    </location>
</feature>
<dbReference type="EMBL" id="JAVCAP010000014">
    <property type="protein sequence ID" value="MDP8567780.1"/>
    <property type="molecule type" value="Genomic_DNA"/>
</dbReference>
<dbReference type="RefSeq" id="WP_306389491.1">
    <property type="nucleotide sequence ID" value="NZ_JAVCAP010000014.1"/>
</dbReference>
<organism evidence="7 8">
    <name type="scientific">Methylophilus aquaticus</name>
    <dbReference type="NCBI Taxonomy" id="1971610"/>
    <lineage>
        <taxon>Bacteria</taxon>
        <taxon>Pseudomonadati</taxon>
        <taxon>Pseudomonadota</taxon>
        <taxon>Betaproteobacteria</taxon>
        <taxon>Nitrosomonadales</taxon>
        <taxon>Methylophilaceae</taxon>
        <taxon>Methylophilus</taxon>
    </lineage>
</organism>
<evidence type="ECO:0000256" key="3">
    <source>
        <dbReference type="ARBA" id="ARBA00022989"/>
    </source>
</evidence>
<feature type="transmembrane region" description="Helical" evidence="5">
    <location>
        <begin position="373"/>
        <end position="397"/>
    </location>
</feature>
<dbReference type="PANTHER" id="PTHR37422">
    <property type="entry name" value="TEICHURONIC ACID BIOSYNTHESIS PROTEIN TUAE"/>
    <property type="match status" value="1"/>
</dbReference>
<gene>
    <name evidence="7" type="ORF">Q9291_07950</name>
</gene>
<protein>
    <recommendedName>
        <fullName evidence="6">O-antigen ligase-related domain-containing protein</fullName>
    </recommendedName>
</protein>
<comment type="subcellular location">
    <subcellularLocation>
        <location evidence="1">Membrane</location>
        <topology evidence="1">Multi-pass membrane protein</topology>
    </subcellularLocation>
</comment>
<evidence type="ECO:0000256" key="1">
    <source>
        <dbReference type="ARBA" id="ARBA00004141"/>
    </source>
</evidence>
<feature type="transmembrane region" description="Helical" evidence="5">
    <location>
        <begin position="439"/>
        <end position="455"/>
    </location>
</feature>
<dbReference type="InterPro" id="IPR007016">
    <property type="entry name" value="O-antigen_ligase-rel_domated"/>
</dbReference>
<feature type="domain" description="O-antigen ligase-related" evidence="6">
    <location>
        <begin position="244"/>
        <end position="388"/>
    </location>
</feature>
<evidence type="ECO:0000259" key="6">
    <source>
        <dbReference type="Pfam" id="PF04932"/>
    </source>
</evidence>
<feature type="transmembrane region" description="Helical" evidence="5">
    <location>
        <begin position="104"/>
        <end position="127"/>
    </location>
</feature>